<evidence type="ECO:0000256" key="3">
    <source>
        <dbReference type="ARBA" id="ARBA00023125"/>
    </source>
</evidence>
<dbReference type="Pfam" id="PF07282">
    <property type="entry name" value="Cas12f1-like_TNB"/>
    <property type="match status" value="1"/>
</dbReference>
<reference evidence="7" key="2">
    <citation type="journal article" date="2014" name="ISME J.">
        <title>Microbial stratification in low pH oxic and suboxic macroscopic growths along an acid mine drainage.</title>
        <authorList>
            <person name="Mendez-Garcia C."/>
            <person name="Mesa V."/>
            <person name="Sprenger R.R."/>
            <person name="Richter M."/>
            <person name="Diez M.S."/>
            <person name="Solano J."/>
            <person name="Bargiela R."/>
            <person name="Golyshina O.V."/>
            <person name="Manteca A."/>
            <person name="Ramos J.L."/>
            <person name="Gallego J.R."/>
            <person name="Llorente I."/>
            <person name="Martins Dos Santos V.A."/>
            <person name="Jensen O.N."/>
            <person name="Pelaez A.I."/>
            <person name="Sanchez J."/>
            <person name="Ferrer M."/>
        </authorList>
    </citation>
    <scope>NUCLEOTIDE SEQUENCE</scope>
</reference>
<dbReference type="GO" id="GO:0006310">
    <property type="term" value="P:DNA recombination"/>
    <property type="evidence" value="ECO:0007669"/>
    <property type="project" value="UniProtKB-KW"/>
</dbReference>
<evidence type="ECO:0000256" key="1">
    <source>
        <dbReference type="ARBA" id="ARBA00008761"/>
    </source>
</evidence>
<dbReference type="GO" id="GO:0003677">
    <property type="term" value="F:DNA binding"/>
    <property type="evidence" value="ECO:0007669"/>
    <property type="project" value="UniProtKB-KW"/>
</dbReference>
<dbReference type="GO" id="GO:0032196">
    <property type="term" value="P:transposition"/>
    <property type="evidence" value="ECO:0007669"/>
    <property type="project" value="UniProtKB-KW"/>
</dbReference>
<dbReference type="Pfam" id="PF01385">
    <property type="entry name" value="OrfB_IS605"/>
    <property type="match status" value="1"/>
</dbReference>
<proteinExistence type="inferred from homology"/>
<dbReference type="InterPro" id="IPR001959">
    <property type="entry name" value="Transposase"/>
</dbReference>
<keyword evidence="2" id="KW-0815">Transposition</keyword>
<gene>
    <name evidence="7" type="ORF">B1A_11591</name>
</gene>
<feature type="non-terminal residue" evidence="7">
    <location>
        <position position="152"/>
    </location>
</feature>
<comment type="caution">
    <text evidence="7">The sequence shown here is derived from an EMBL/GenBank/DDBJ whole genome shotgun (WGS) entry which is preliminary data.</text>
</comment>
<protein>
    <submittedName>
        <fullName evidence="7">IS605 family transposase OrfB</fullName>
    </submittedName>
</protein>
<feature type="domain" description="Cas12f1-like TNB" evidence="6">
    <location>
        <begin position="72"/>
        <end position="133"/>
    </location>
</feature>
<keyword evidence="3" id="KW-0238">DNA-binding</keyword>
<dbReference type="EMBL" id="AUZX01008312">
    <property type="protein sequence ID" value="EQD56338.1"/>
    <property type="molecule type" value="Genomic_DNA"/>
</dbReference>
<evidence type="ECO:0000256" key="2">
    <source>
        <dbReference type="ARBA" id="ARBA00022578"/>
    </source>
</evidence>
<organism evidence="7">
    <name type="scientific">mine drainage metagenome</name>
    <dbReference type="NCBI Taxonomy" id="410659"/>
    <lineage>
        <taxon>unclassified sequences</taxon>
        <taxon>metagenomes</taxon>
        <taxon>ecological metagenomes</taxon>
    </lineage>
</organism>
<feature type="domain" description="Probable transposase IS891/IS1136/IS1341" evidence="5">
    <location>
        <begin position="2"/>
        <end position="60"/>
    </location>
</feature>
<evidence type="ECO:0000259" key="5">
    <source>
        <dbReference type="Pfam" id="PF01385"/>
    </source>
</evidence>
<accession>T1AIJ8</accession>
<keyword evidence="4" id="KW-0233">DNA recombination</keyword>
<comment type="similarity">
    <text evidence="1">In the C-terminal section; belongs to the transposase 35 family.</text>
</comment>
<name>T1AIJ8_9ZZZZ</name>
<sequence length="152" mass="17589">MAKKQKGSKNQDKARIKVATLQEHIANQRMDFHNKVSDILTRQYDTMITEDLNVSGMMKNHNLARSISDAGWSSFFTMLKTKALSRGKNIIEIGTFDPSSKMCSGCGHIYALKLSERTWTCPECHTRHDREWNRINKHKEIWSHKDRSTHGQ</sequence>
<dbReference type="NCBIfam" id="NF040570">
    <property type="entry name" value="guided_TnpB"/>
    <property type="match status" value="1"/>
</dbReference>
<reference evidence="7" key="1">
    <citation type="submission" date="2013-08" db="EMBL/GenBank/DDBJ databases">
        <authorList>
            <person name="Mendez C."/>
            <person name="Richter M."/>
            <person name="Ferrer M."/>
            <person name="Sanchez J."/>
        </authorList>
    </citation>
    <scope>NUCLEOTIDE SEQUENCE</scope>
</reference>
<dbReference type="AlphaFoldDB" id="T1AIJ8"/>
<evidence type="ECO:0000256" key="4">
    <source>
        <dbReference type="ARBA" id="ARBA00023172"/>
    </source>
</evidence>
<dbReference type="InterPro" id="IPR010095">
    <property type="entry name" value="Cas12f1-like_TNB"/>
</dbReference>
<evidence type="ECO:0000313" key="7">
    <source>
        <dbReference type="EMBL" id="EQD56338.1"/>
    </source>
</evidence>
<evidence type="ECO:0000259" key="6">
    <source>
        <dbReference type="Pfam" id="PF07282"/>
    </source>
</evidence>